<feature type="domain" description="Helix-turn-helix" evidence="1">
    <location>
        <begin position="10"/>
        <end position="58"/>
    </location>
</feature>
<dbReference type="InterPro" id="IPR041657">
    <property type="entry name" value="HTH_17"/>
</dbReference>
<dbReference type="InterPro" id="IPR009061">
    <property type="entry name" value="DNA-bd_dom_put_sf"/>
</dbReference>
<dbReference type="EMBL" id="VCYH01000001">
    <property type="protein sequence ID" value="MDN7023611.1"/>
    <property type="molecule type" value="Genomic_DNA"/>
</dbReference>
<reference evidence="2" key="1">
    <citation type="submission" date="2019-05" db="EMBL/GenBank/DDBJ databases">
        <title>Methanoculleus sp. FWC-SCC1, a methanogenic archaeon isolated from deep marine cold seep.</title>
        <authorList>
            <person name="Chen Y.-W."/>
            <person name="Chen S.-C."/>
            <person name="Teng N.-H."/>
            <person name="Lai M.-C."/>
        </authorList>
    </citation>
    <scope>NUCLEOTIDE SEQUENCE</scope>
    <source>
        <strain evidence="2">FWC-SCC1</strain>
    </source>
</reference>
<dbReference type="NCBIfam" id="TIGR01764">
    <property type="entry name" value="excise"/>
    <property type="match status" value="1"/>
</dbReference>
<dbReference type="InterPro" id="IPR010093">
    <property type="entry name" value="SinI_DNA-bd"/>
</dbReference>
<gene>
    <name evidence="2" type="ORF">FGU65_01635</name>
</gene>
<dbReference type="Pfam" id="PF12728">
    <property type="entry name" value="HTH_17"/>
    <property type="match status" value="1"/>
</dbReference>
<dbReference type="SUPFAM" id="SSF46955">
    <property type="entry name" value="Putative DNA-binding domain"/>
    <property type="match status" value="1"/>
</dbReference>
<evidence type="ECO:0000313" key="3">
    <source>
        <dbReference type="Proteomes" id="UP001168338"/>
    </source>
</evidence>
<organism evidence="2 3">
    <name type="scientific">Methanoculleus frigidifontis</name>
    <dbReference type="NCBI Taxonomy" id="2584085"/>
    <lineage>
        <taxon>Archaea</taxon>
        <taxon>Methanobacteriati</taxon>
        <taxon>Methanobacteriota</taxon>
        <taxon>Stenosarchaea group</taxon>
        <taxon>Methanomicrobia</taxon>
        <taxon>Methanomicrobiales</taxon>
        <taxon>Methanomicrobiaceae</taxon>
        <taxon>Methanoculleus</taxon>
    </lineage>
</organism>
<keyword evidence="3" id="KW-1185">Reference proteome</keyword>
<dbReference type="Proteomes" id="UP001168338">
    <property type="component" value="Unassembled WGS sequence"/>
</dbReference>
<name>A0ABT8M6Q5_9EURY</name>
<evidence type="ECO:0000313" key="2">
    <source>
        <dbReference type="EMBL" id="MDN7023611.1"/>
    </source>
</evidence>
<evidence type="ECO:0000259" key="1">
    <source>
        <dbReference type="Pfam" id="PF12728"/>
    </source>
</evidence>
<sequence length="58" mass="6899">MPVDDDELTFYTTEEVAEILRTTPRNITAWIREGKLHAVKVGKFYRISEKDLKEFLRK</sequence>
<proteinExistence type="predicted"/>
<comment type="caution">
    <text evidence="2">The sequence shown here is derived from an EMBL/GenBank/DDBJ whole genome shotgun (WGS) entry which is preliminary data.</text>
</comment>
<accession>A0ABT8M6Q5</accession>
<protein>
    <submittedName>
        <fullName evidence="2">Helix-turn-helix domain-containing protein</fullName>
    </submittedName>
</protein>